<dbReference type="AlphaFoldDB" id="A0A7X2TFK3"/>
<proteinExistence type="predicted"/>
<dbReference type="InterPro" id="IPR007685">
    <property type="entry name" value="RelA_SpoT"/>
</dbReference>
<comment type="caution">
    <text evidence="3">The sequence shown here is derived from an EMBL/GenBank/DDBJ whole genome shotgun (WGS) entry which is preliminary data.</text>
</comment>
<reference evidence="3 4" key="1">
    <citation type="submission" date="2019-08" db="EMBL/GenBank/DDBJ databases">
        <title>In-depth cultivation of the pig gut microbiome towards novel bacterial diversity and tailored functional studies.</title>
        <authorList>
            <person name="Wylensek D."/>
            <person name="Hitch T.C.A."/>
            <person name="Clavel T."/>
        </authorList>
    </citation>
    <scope>NUCLEOTIDE SEQUENCE [LARGE SCALE GENOMIC DNA]</scope>
    <source>
        <strain evidence="3 4">Oil+RF-744-GAM-WT-6</strain>
    </source>
</reference>
<dbReference type="PANTHER" id="PTHR41773">
    <property type="entry name" value="GTP PYROPHOSPHATASE-RELATED"/>
    <property type="match status" value="1"/>
</dbReference>
<dbReference type="Gene3D" id="3.30.460.10">
    <property type="entry name" value="Beta Polymerase, domain 2"/>
    <property type="match status" value="1"/>
</dbReference>
<name>A0A7X2TFK3_9FIRM</name>
<dbReference type="UniPathway" id="UPA00908">
    <property type="reaction ID" value="UER00884"/>
</dbReference>
<gene>
    <name evidence="3" type="ORF">FYJ51_01220</name>
</gene>
<dbReference type="GO" id="GO:0015970">
    <property type="term" value="P:guanosine tetraphosphate biosynthetic process"/>
    <property type="evidence" value="ECO:0007669"/>
    <property type="project" value="UniProtKB-UniPathway"/>
</dbReference>
<sequence length="493" mass="57763">MYREGIYRSMLAWTCIRLRKSRWGNSEKQIPEGTSPEMRLELFQFIDQTMELYEAEKPLLFSAEKMLRKAAEELTSGNPAVIGIRTRVKSAESLREKLLRNKYYLNFSTPEEALANIHDLVGITIDCQFIRNETDLYQTLFYEFCDSQETYSRFRGNEPVFLNLHMPQPQLQRNGYAIYRIDGYCLAEGNRKVAFELQIKSLVHRFWSEIEHELVYKNQEMLSEDRFIKNVLGSIKDNLDVVDHQLDLVYTQIHAESERTVIGMDATGFKRMTANSINELVHLKMRESVGFTFDFRKDAAILAQYIYIRYFLNGNNNEVKMVEFLEHLNMLKNSPMDFRSSLEMEGKFTHPDPFCNRIGFYFLSVINTDFEWHAFFTVLFAIQDAPNLECLNDFAEVLSRLLIQPGWYESRFADWDPEEAEQARRLCRTSLAEGMVEQGTIEIIHEDSLLKIASIFRRTIEKAEAEYSSYEMLEQAVSDEQLGLKHQIAMLFQ</sequence>
<evidence type="ECO:0000259" key="2">
    <source>
        <dbReference type="SMART" id="SM00954"/>
    </source>
</evidence>
<evidence type="ECO:0000313" key="3">
    <source>
        <dbReference type="EMBL" id="MSS57531.1"/>
    </source>
</evidence>
<dbReference type="InterPro" id="IPR043519">
    <property type="entry name" value="NT_sf"/>
</dbReference>
<evidence type="ECO:0000313" key="4">
    <source>
        <dbReference type="Proteomes" id="UP000461880"/>
    </source>
</evidence>
<organism evidence="3 4">
    <name type="scientific">Stecheria intestinalis</name>
    <dbReference type="NCBI Taxonomy" id="2606630"/>
    <lineage>
        <taxon>Bacteria</taxon>
        <taxon>Bacillati</taxon>
        <taxon>Bacillota</taxon>
        <taxon>Erysipelotrichia</taxon>
        <taxon>Erysipelotrichales</taxon>
        <taxon>Erysipelotrichaceae</taxon>
        <taxon>Stecheria</taxon>
    </lineage>
</organism>
<dbReference type="Proteomes" id="UP000461880">
    <property type="component" value="Unassembled WGS sequence"/>
</dbReference>
<comment type="pathway">
    <text evidence="1">Purine metabolism; ppGpp biosynthesis; ppGpp from GTP: step 1/2.</text>
</comment>
<dbReference type="SMART" id="SM00954">
    <property type="entry name" value="RelA_SpoT"/>
    <property type="match status" value="1"/>
</dbReference>
<dbReference type="Pfam" id="PF04607">
    <property type="entry name" value="RelA_SpoT"/>
    <property type="match status" value="1"/>
</dbReference>
<protein>
    <recommendedName>
        <fullName evidence="2">RelA/SpoT domain-containing protein</fullName>
    </recommendedName>
</protein>
<evidence type="ECO:0000256" key="1">
    <source>
        <dbReference type="ARBA" id="ARBA00004976"/>
    </source>
</evidence>
<dbReference type="EMBL" id="VUMN01000001">
    <property type="protein sequence ID" value="MSS57531.1"/>
    <property type="molecule type" value="Genomic_DNA"/>
</dbReference>
<dbReference type="SUPFAM" id="SSF81301">
    <property type="entry name" value="Nucleotidyltransferase"/>
    <property type="match status" value="1"/>
</dbReference>
<accession>A0A7X2TFK3</accession>
<feature type="domain" description="RelA/SpoT" evidence="2">
    <location>
        <begin position="86"/>
        <end position="222"/>
    </location>
</feature>
<keyword evidence="4" id="KW-1185">Reference proteome</keyword>
<dbReference type="PANTHER" id="PTHR41773:SF1">
    <property type="entry name" value="RELA_SPOT DOMAIN-CONTAINING PROTEIN"/>
    <property type="match status" value="1"/>
</dbReference>